<gene>
    <name evidence="2" type="ORF">CKAN_01692600</name>
</gene>
<sequence>MRRTPPSPKKTFEQVTEMPNSRNRTEITKQKQITFPHKKRAATAFCALNLRVPEFPSNTQNEQKKTTVVYSLPSHPFSKLACNCKANAINCDAPLPIDCRDVVRAISRAAGDGAGLMVPGTFLSPSSSSSSSFFLLVQNRSKQHLGVFNSTRDKKVSKATVNF</sequence>
<proteinExistence type="predicted"/>
<organism evidence="2 3">
    <name type="scientific">Cinnamomum micranthum f. kanehirae</name>
    <dbReference type="NCBI Taxonomy" id="337451"/>
    <lineage>
        <taxon>Eukaryota</taxon>
        <taxon>Viridiplantae</taxon>
        <taxon>Streptophyta</taxon>
        <taxon>Embryophyta</taxon>
        <taxon>Tracheophyta</taxon>
        <taxon>Spermatophyta</taxon>
        <taxon>Magnoliopsida</taxon>
        <taxon>Magnoliidae</taxon>
        <taxon>Laurales</taxon>
        <taxon>Lauraceae</taxon>
        <taxon>Cinnamomum</taxon>
    </lineage>
</organism>
<feature type="compositionally biased region" description="Polar residues" evidence="1">
    <location>
        <begin position="13"/>
        <end position="22"/>
    </location>
</feature>
<evidence type="ECO:0000256" key="1">
    <source>
        <dbReference type="SAM" id="MobiDB-lite"/>
    </source>
</evidence>
<keyword evidence="3" id="KW-1185">Reference proteome</keyword>
<dbReference type="EMBL" id="QPKB01000006">
    <property type="protein sequence ID" value="RWR87958.1"/>
    <property type="molecule type" value="Genomic_DNA"/>
</dbReference>
<dbReference type="AlphaFoldDB" id="A0A3S3QQ71"/>
<name>A0A3S3QQ71_9MAGN</name>
<feature type="region of interest" description="Disordered" evidence="1">
    <location>
        <begin position="1"/>
        <end position="22"/>
    </location>
</feature>
<accession>A0A3S3QQ71</accession>
<comment type="caution">
    <text evidence="2">The sequence shown here is derived from an EMBL/GenBank/DDBJ whole genome shotgun (WGS) entry which is preliminary data.</text>
</comment>
<evidence type="ECO:0000313" key="3">
    <source>
        <dbReference type="Proteomes" id="UP000283530"/>
    </source>
</evidence>
<evidence type="ECO:0000313" key="2">
    <source>
        <dbReference type="EMBL" id="RWR87958.1"/>
    </source>
</evidence>
<protein>
    <submittedName>
        <fullName evidence="2">Uncharacterized protein</fullName>
    </submittedName>
</protein>
<reference evidence="2 3" key="1">
    <citation type="journal article" date="2019" name="Nat. Plants">
        <title>Stout camphor tree genome fills gaps in understanding of flowering plant genome evolution.</title>
        <authorList>
            <person name="Chaw S.M."/>
            <person name="Liu Y.C."/>
            <person name="Wu Y.W."/>
            <person name="Wang H.Y."/>
            <person name="Lin C.I."/>
            <person name="Wu C.S."/>
            <person name="Ke H.M."/>
            <person name="Chang L.Y."/>
            <person name="Hsu C.Y."/>
            <person name="Yang H.T."/>
            <person name="Sudianto E."/>
            <person name="Hsu M.H."/>
            <person name="Wu K.P."/>
            <person name="Wang L.N."/>
            <person name="Leebens-Mack J.H."/>
            <person name="Tsai I.J."/>
        </authorList>
    </citation>
    <scope>NUCLEOTIDE SEQUENCE [LARGE SCALE GENOMIC DNA]</scope>
    <source>
        <strain evidence="3">cv. Chaw 1501</strain>
        <tissue evidence="2">Young leaves</tissue>
    </source>
</reference>
<dbReference type="Proteomes" id="UP000283530">
    <property type="component" value="Unassembled WGS sequence"/>
</dbReference>